<dbReference type="InterPro" id="IPR007655">
    <property type="entry name" value="Slam_C"/>
</dbReference>
<evidence type="ECO:0000256" key="5">
    <source>
        <dbReference type="ARBA" id="ARBA00023136"/>
    </source>
</evidence>
<evidence type="ECO:0000256" key="8">
    <source>
        <dbReference type="SAM" id="MobiDB-lite"/>
    </source>
</evidence>
<dbReference type="Gene3D" id="1.25.40.10">
    <property type="entry name" value="Tetratricopeptide repeat domain"/>
    <property type="match status" value="1"/>
</dbReference>
<dbReference type="RefSeq" id="WP_034295292.1">
    <property type="nucleotide sequence ID" value="NZ_CP091519.2"/>
</dbReference>
<dbReference type="Proteomes" id="UP000254209">
    <property type="component" value="Unassembled WGS sequence"/>
</dbReference>
<dbReference type="Pfam" id="PF24575">
    <property type="entry name" value="TPR_Slam"/>
    <property type="match status" value="1"/>
</dbReference>
<keyword evidence="3" id="KW-0812">Transmembrane</keyword>
<evidence type="ECO:0000256" key="9">
    <source>
        <dbReference type="SAM" id="SignalP"/>
    </source>
</evidence>
<feature type="domain" description="Surface lipoprotein assembly modifier C-terminal" evidence="10">
    <location>
        <begin position="200"/>
        <end position="496"/>
    </location>
</feature>
<sequence length="496" mass="56813">MKTLKSLLCSAVMFAMAGAAFANDAINSQSNTLERERDQLQQKQETQPSQDDLLRTQQIGHVEKPEWGLSDAELLRQPEKLEKLLAVYLAQGQRKQVAHLVDLYKQQRIYRDDSLIEWAIAMSHAQTNLRRAIYEYRILTGKFPDNQFIRYQLATLLFANQEYDAAEGQFQKLRASSSLTQQDVQVIDDYLNAIARKNKWNFSLGATFLHDKNLTDQAKVGTTFHIPNTTAVLRQDNPPEQGTGFNFNVNASKQWSLPKGQYISLDGSADMKYYWDNKGFNELSTYGGVSYGYADAKVNVRVSPYIVKRFKAGGKDASSKLSAYTNTFGTSVAADVWVSPKWKQSASYTFSRDNYVDDAIDKRHGGKSHSSGFGATYYRSPKQYFGAAMNVSRFDAGAKTESYKRYGGRVYWGQEWAKGFVTRSSVGLNERKYEAPFFNVRRKDKEWNTNVSLWHKAVHYKGITPRLSWNYYKRKSNIDIFSYDKHMTFIELDKSF</sequence>
<feature type="region of interest" description="Disordered" evidence="8">
    <location>
        <begin position="32"/>
        <end position="54"/>
    </location>
</feature>
<keyword evidence="6" id="KW-0998">Cell outer membrane</keyword>
<keyword evidence="2" id="KW-1134">Transmembrane beta strand</keyword>
<keyword evidence="5" id="KW-0472">Membrane</keyword>
<dbReference type="STRING" id="1120980.GCA_000745955_02368"/>
<gene>
    <name evidence="12" type="ORF">NCTC10283_01129</name>
</gene>
<evidence type="ECO:0000256" key="4">
    <source>
        <dbReference type="ARBA" id="ARBA00022729"/>
    </source>
</evidence>
<evidence type="ECO:0000256" key="2">
    <source>
        <dbReference type="ARBA" id="ARBA00022452"/>
    </source>
</evidence>
<keyword evidence="13" id="KW-1185">Reference proteome</keyword>
<feature type="compositionally biased region" description="Polar residues" evidence="8">
    <location>
        <begin position="41"/>
        <end position="54"/>
    </location>
</feature>
<proteinExistence type="inferred from homology"/>
<name>A0A376BMW7_9NEIS</name>
<evidence type="ECO:0000313" key="13">
    <source>
        <dbReference type="Proteomes" id="UP000254209"/>
    </source>
</evidence>
<evidence type="ECO:0000259" key="11">
    <source>
        <dbReference type="Pfam" id="PF24575"/>
    </source>
</evidence>
<accession>A0A376BMW7</accession>
<dbReference type="InterPro" id="IPR011990">
    <property type="entry name" value="TPR-like_helical_dom_sf"/>
</dbReference>
<feature type="signal peptide" evidence="9">
    <location>
        <begin position="1"/>
        <end position="22"/>
    </location>
</feature>
<dbReference type="EMBL" id="UFSO01000002">
    <property type="protein sequence ID" value="SSY70998.1"/>
    <property type="molecule type" value="Genomic_DNA"/>
</dbReference>
<evidence type="ECO:0000259" key="10">
    <source>
        <dbReference type="Pfam" id="PF04575"/>
    </source>
</evidence>
<comment type="subcellular location">
    <subcellularLocation>
        <location evidence="1">Cell outer membrane</location>
        <topology evidence="1">Multi-pass membrane protein</topology>
    </subcellularLocation>
</comment>
<feature type="chain" id="PRO_5016903844" evidence="9">
    <location>
        <begin position="23"/>
        <end position="496"/>
    </location>
</feature>
<feature type="domain" description="Surface lipoprotein assembly modifier N-terminal TPR repeats region" evidence="11">
    <location>
        <begin position="69"/>
        <end position="170"/>
    </location>
</feature>
<dbReference type="AlphaFoldDB" id="A0A376BMW7"/>
<evidence type="ECO:0000256" key="7">
    <source>
        <dbReference type="ARBA" id="ARBA00023609"/>
    </source>
</evidence>
<evidence type="ECO:0000313" key="12">
    <source>
        <dbReference type="EMBL" id="SSY70998.1"/>
    </source>
</evidence>
<protein>
    <submittedName>
        <fullName evidence="12">TPR repeat-containing protein NMB0313</fullName>
    </submittedName>
</protein>
<reference evidence="12 13" key="1">
    <citation type="submission" date="2018-06" db="EMBL/GenBank/DDBJ databases">
        <authorList>
            <consortium name="Pathogen Informatics"/>
            <person name="Doyle S."/>
        </authorList>
    </citation>
    <scope>NUCLEOTIDE SEQUENCE [LARGE SCALE GENOMIC DNA]</scope>
    <source>
        <strain evidence="12 13">NCTC10283</strain>
    </source>
</reference>
<keyword evidence="4 9" id="KW-0732">Signal</keyword>
<dbReference type="Pfam" id="PF04575">
    <property type="entry name" value="SlipAM"/>
    <property type="match status" value="1"/>
</dbReference>
<evidence type="ECO:0000256" key="1">
    <source>
        <dbReference type="ARBA" id="ARBA00004571"/>
    </source>
</evidence>
<dbReference type="OrthoDB" id="8606547at2"/>
<dbReference type="InterPro" id="IPR057556">
    <property type="entry name" value="TPR_Slam"/>
</dbReference>
<evidence type="ECO:0000256" key="3">
    <source>
        <dbReference type="ARBA" id="ARBA00022692"/>
    </source>
</evidence>
<comment type="similarity">
    <text evidence="7">Belongs to the Slam family.</text>
</comment>
<evidence type="ECO:0000256" key="6">
    <source>
        <dbReference type="ARBA" id="ARBA00023237"/>
    </source>
</evidence>
<dbReference type="GO" id="GO:0009279">
    <property type="term" value="C:cell outer membrane"/>
    <property type="evidence" value="ECO:0007669"/>
    <property type="project" value="UniProtKB-SubCell"/>
</dbReference>
<organism evidence="12 13">
    <name type="scientific">Alysiella crassa</name>
    <dbReference type="NCBI Taxonomy" id="153491"/>
    <lineage>
        <taxon>Bacteria</taxon>
        <taxon>Pseudomonadati</taxon>
        <taxon>Pseudomonadota</taxon>
        <taxon>Betaproteobacteria</taxon>
        <taxon>Neisseriales</taxon>
        <taxon>Neisseriaceae</taxon>
        <taxon>Alysiella</taxon>
    </lineage>
</organism>